<organism evidence="2 3">
    <name type="scientific">Physocladia obscura</name>
    <dbReference type="NCBI Taxonomy" id="109957"/>
    <lineage>
        <taxon>Eukaryota</taxon>
        <taxon>Fungi</taxon>
        <taxon>Fungi incertae sedis</taxon>
        <taxon>Chytridiomycota</taxon>
        <taxon>Chytridiomycota incertae sedis</taxon>
        <taxon>Chytridiomycetes</taxon>
        <taxon>Chytridiales</taxon>
        <taxon>Chytriomycetaceae</taxon>
        <taxon>Physocladia</taxon>
    </lineage>
</organism>
<evidence type="ECO:0000256" key="1">
    <source>
        <dbReference type="SAM" id="MobiDB-lite"/>
    </source>
</evidence>
<name>A0AAD5STU6_9FUNG</name>
<keyword evidence="3" id="KW-1185">Reference proteome</keyword>
<proteinExistence type="predicted"/>
<sequence length="325" mass="37377">MNNGCGKDLEHGERLCQEHKQQEAQYNAQEEHRMSSRRSQEKAKTLKLEWNYSFLPYATLLLHRQEQFKIFVIQRPIKTSGQFPESQTFLEILTQPIYKIIALDTACGTGKWHQPTVPVGNSRRGIDLSMVSFHVLETNMWYYASRRGGDINRFGVQWRMKQWLGGPGSWMNPAKMPSDQVVDELTFVNHLSLLCAKKTTLEYGPSCDTIRINSLLQLYNLPLVNFFNLGDGISYSRKQSPANRFIFGPPGIVGTPVADLSHLTYFHPTPPRFNSRMWDIDGQNPSVIQPRLKDVPQTLPPSDPSCDVQRTLNLYFTYRDAYHHV</sequence>
<protein>
    <submittedName>
        <fullName evidence="2">Uncharacterized protein</fullName>
    </submittedName>
</protein>
<feature type="compositionally biased region" description="Basic and acidic residues" evidence="1">
    <location>
        <begin position="29"/>
        <end position="40"/>
    </location>
</feature>
<accession>A0AAD5STU6</accession>
<feature type="region of interest" description="Disordered" evidence="1">
    <location>
        <begin position="20"/>
        <end position="40"/>
    </location>
</feature>
<evidence type="ECO:0000313" key="3">
    <source>
        <dbReference type="Proteomes" id="UP001211907"/>
    </source>
</evidence>
<comment type="caution">
    <text evidence="2">The sequence shown here is derived from an EMBL/GenBank/DDBJ whole genome shotgun (WGS) entry which is preliminary data.</text>
</comment>
<dbReference type="Proteomes" id="UP001211907">
    <property type="component" value="Unassembled WGS sequence"/>
</dbReference>
<evidence type="ECO:0000313" key="2">
    <source>
        <dbReference type="EMBL" id="KAJ3107404.1"/>
    </source>
</evidence>
<reference evidence="2" key="1">
    <citation type="submission" date="2020-05" db="EMBL/GenBank/DDBJ databases">
        <title>Phylogenomic resolution of chytrid fungi.</title>
        <authorList>
            <person name="Stajich J.E."/>
            <person name="Amses K."/>
            <person name="Simmons R."/>
            <person name="Seto K."/>
            <person name="Myers J."/>
            <person name="Bonds A."/>
            <person name="Quandt C.A."/>
            <person name="Barry K."/>
            <person name="Liu P."/>
            <person name="Grigoriev I."/>
            <person name="Longcore J.E."/>
            <person name="James T.Y."/>
        </authorList>
    </citation>
    <scope>NUCLEOTIDE SEQUENCE</scope>
    <source>
        <strain evidence="2">JEL0513</strain>
    </source>
</reference>
<gene>
    <name evidence="2" type="ORF">HK100_003603</name>
</gene>
<dbReference type="EMBL" id="JADGJH010001910">
    <property type="protein sequence ID" value="KAJ3107404.1"/>
    <property type="molecule type" value="Genomic_DNA"/>
</dbReference>
<dbReference type="AlphaFoldDB" id="A0AAD5STU6"/>